<name>A0A7S1JVJ2_9ALVE</name>
<gene>
    <name evidence="1" type="ORF">VBRA1451_LOCUS10850</name>
</gene>
<protein>
    <submittedName>
        <fullName evidence="1">Uncharacterized protein</fullName>
    </submittedName>
</protein>
<dbReference type="AlphaFoldDB" id="A0A7S1JVJ2"/>
<proteinExistence type="predicted"/>
<evidence type="ECO:0000313" key="1">
    <source>
        <dbReference type="EMBL" id="CAD9055785.1"/>
    </source>
</evidence>
<dbReference type="EMBL" id="HBGB01018752">
    <property type="protein sequence ID" value="CAD9055785.1"/>
    <property type="molecule type" value="Transcribed_RNA"/>
</dbReference>
<accession>A0A7S1JVJ2</accession>
<sequence>MHTQDRTEQNRRQKSQANTDCLFAAPLINSVTPPLPLSPSIGSLHSAQSSHTSGRFSCCCCCCRRTRHVNGDALYAATSALYVATLECVCMCEGQLVCVF</sequence>
<organism evidence="1">
    <name type="scientific">Vitrella brassicaformis</name>
    <dbReference type="NCBI Taxonomy" id="1169539"/>
    <lineage>
        <taxon>Eukaryota</taxon>
        <taxon>Sar</taxon>
        <taxon>Alveolata</taxon>
        <taxon>Colpodellida</taxon>
        <taxon>Vitrellaceae</taxon>
        <taxon>Vitrella</taxon>
    </lineage>
</organism>
<reference evidence="1" key="1">
    <citation type="submission" date="2021-01" db="EMBL/GenBank/DDBJ databases">
        <authorList>
            <person name="Corre E."/>
            <person name="Pelletier E."/>
            <person name="Niang G."/>
            <person name="Scheremetjew M."/>
            <person name="Finn R."/>
            <person name="Kale V."/>
            <person name="Holt S."/>
            <person name="Cochrane G."/>
            <person name="Meng A."/>
            <person name="Brown T."/>
            <person name="Cohen L."/>
        </authorList>
    </citation>
    <scope>NUCLEOTIDE SEQUENCE</scope>
    <source>
        <strain evidence="1">CCMP3346</strain>
    </source>
</reference>